<dbReference type="EMBL" id="JAIQCV010000005">
    <property type="protein sequence ID" value="KAH1098336.1"/>
    <property type="molecule type" value="Genomic_DNA"/>
</dbReference>
<comment type="caution">
    <text evidence="1">The sequence shown here is derived from an EMBL/GenBank/DDBJ whole genome shotgun (WGS) entry which is preliminary data.</text>
</comment>
<dbReference type="AlphaFoldDB" id="A0A9D3VXJ9"/>
<organism evidence="1 2">
    <name type="scientific">Gossypium stocksii</name>
    <dbReference type="NCBI Taxonomy" id="47602"/>
    <lineage>
        <taxon>Eukaryota</taxon>
        <taxon>Viridiplantae</taxon>
        <taxon>Streptophyta</taxon>
        <taxon>Embryophyta</taxon>
        <taxon>Tracheophyta</taxon>
        <taxon>Spermatophyta</taxon>
        <taxon>Magnoliopsida</taxon>
        <taxon>eudicotyledons</taxon>
        <taxon>Gunneridae</taxon>
        <taxon>Pentapetalae</taxon>
        <taxon>rosids</taxon>
        <taxon>malvids</taxon>
        <taxon>Malvales</taxon>
        <taxon>Malvaceae</taxon>
        <taxon>Malvoideae</taxon>
        <taxon>Gossypium</taxon>
    </lineage>
</organism>
<reference evidence="1 2" key="1">
    <citation type="journal article" date="2021" name="Plant Biotechnol. J.">
        <title>Multi-omics assisted identification of the key and species-specific regulatory components of drought-tolerant mechanisms in Gossypium stocksii.</title>
        <authorList>
            <person name="Yu D."/>
            <person name="Ke L."/>
            <person name="Zhang D."/>
            <person name="Wu Y."/>
            <person name="Sun Y."/>
            <person name="Mei J."/>
            <person name="Sun J."/>
            <person name="Sun Y."/>
        </authorList>
    </citation>
    <scope>NUCLEOTIDE SEQUENCE [LARGE SCALE GENOMIC DNA]</scope>
    <source>
        <strain evidence="2">cv. E1</strain>
        <tissue evidence="1">Leaf</tissue>
    </source>
</reference>
<accession>A0A9D3VXJ9</accession>
<sequence>MSTRWHLSRNIPCQKDPSIEAQSDTLVQWVGAPTKNMVRGPHIEDNVLSKV</sequence>
<gene>
    <name evidence="1" type="ORF">J1N35_015257</name>
</gene>
<proteinExistence type="predicted"/>
<evidence type="ECO:0000313" key="1">
    <source>
        <dbReference type="EMBL" id="KAH1098336.1"/>
    </source>
</evidence>
<name>A0A9D3VXJ9_9ROSI</name>
<evidence type="ECO:0000313" key="2">
    <source>
        <dbReference type="Proteomes" id="UP000828251"/>
    </source>
</evidence>
<protein>
    <submittedName>
        <fullName evidence="1">Uncharacterized protein</fullName>
    </submittedName>
</protein>
<keyword evidence="2" id="KW-1185">Reference proteome</keyword>
<dbReference type="Proteomes" id="UP000828251">
    <property type="component" value="Unassembled WGS sequence"/>
</dbReference>